<dbReference type="SMART" id="SM01021">
    <property type="entry name" value="Bac_rhodopsin"/>
    <property type="match status" value="1"/>
</dbReference>
<reference evidence="7" key="1">
    <citation type="submission" date="2020-05" db="EMBL/GenBank/DDBJ databases">
        <title>Phylogenomic resolution of chytrid fungi.</title>
        <authorList>
            <person name="Stajich J.E."/>
            <person name="Amses K."/>
            <person name="Simmons R."/>
            <person name="Seto K."/>
            <person name="Myers J."/>
            <person name="Bonds A."/>
            <person name="Quandt C.A."/>
            <person name="Barry K."/>
            <person name="Liu P."/>
            <person name="Grigoriev I."/>
            <person name="Longcore J.E."/>
            <person name="James T.Y."/>
        </authorList>
    </citation>
    <scope>NUCLEOTIDE SEQUENCE</scope>
    <source>
        <strain evidence="7">JEL0318</strain>
    </source>
</reference>
<dbReference type="GO" id="GO:0005886">
    <property type="term" value="C:plasma membrane"/>
    <property type="evidence" value="ECO:0007669"/>
    <property type="project" value="TreeGrafter"/>
</dbReference>
<evidence type="ECO:0000256" key="1">
    <source>
        <dbReference type="ARBA" id="ARBA00004141"/>
    </source>
</evidence>
<keyword evidence="5 6" id="KW-0472">Membrane</keyword>
<dbReference type="Proteomes" id="UP001212841">
    <property type="component" value="Unassembled WGS sequence"/>
</dbReference>
<accession>A0AAD5S6T7</accession>
<feature type="transmembrane region" description="Helical" evidence="6">
    <location>
        <begin position="193"/>
        <end position="214"/>
    </location>
</feature>
<dbReference type="GO" id="GO:0005783">
    <property type="term" value="C:endoplasmic reticulum"/>
    <property type="evidence" value="ECO:0007669"/>
    <property type="project" value="TreeGrafter"/>
</dbReference>
<evidence type="ECO:0000256" key="3">
    <source>
        <dbReference type="ARBA" id="ARBA00022692"/>
    </source>
</evidence>
<evidence type="ECO:0000256" key="2">
    <source>
        <dbReference type="ARBA" id="ARBA00008130"/>
    </source>
</evidence>
<feature type="transmembrane region" description="Helical" evidence="6">
    <location>
        <begin position="130"/>
        <end position="148"/>
    </location>
</feature>
<name>A0AAD5S6T7_9FUNG</name>
<sequence length="238" mass="26433">MIPYHVLFPRVQPDRSTAEEKATSNVLAIYWALFTIFVVMTGVASMIAYTMTNVTMAKMQSYCSVAILATCATAYYAMATAEGHTRVDQGSNDNEVSPRSTRHILYTLTYPLTLLQLHALSAMDYYSTYFYTYCSIFIPICRLIGGLEPFNYRWGWYALSWCWFVPVVHQLVGPGRRSARQLGVSGVQYGEGFGRLVGVVLACLTAYGIIWGLAEGGNTIPMSAEMAAYGVTDLVFHV</sequence>
<dbReference type="Pfam" id="PF01036">
    <property type="entry name" value="Bac_rhodopsin"/>
    <property type="match status" value="1"/>
</dbReference>
<comment type="caution">
    <text evidence="7">The sequence shown here is derived from an EMBL/GenBank/DDBJ whole genome shotgun (WGS) entry which is preliminary data.</text>
</comment>
<comment type="subcellular location">
    <subcellularLocation>
        <location evidence="1">Membrane</location>
        <topology evidence="1">Multi-pass membrane protein</topology>
    </subcellularLocation>
</comment>
<feature type="transmembrane region" description="Helical" evidence="6">
    <location>
        <begin position="61"/>
        <end position="78"/>
    </location>
</feature>
<protein>
    <submittedName>
        <fullName evidence="7">Uncharacterized protein</fullName>
    </submittedName>
</protein>
<keyword evidence="3 6" id="KW-0812">Transmembrane</keyword>
<evidence type="ECO:0000313" key="8">
    <source>
        <dbReference type="Proteomes" id="UP001212841"/>
    </source>
</evidence>
<dbReference type="PANTHER" id="PTHR28286">
    <property type="match status" value="1"/>
</dbReference>
<dbReference type="InterPro" id="IPR001425">
    <property type="entry name" value="Arc/bac/fun_rhodopsins"/>
</dbReference>
<dbReference type="PANTHER" id="PTHR28286:SF1">
    <property type="entry name" value="30 KDA HEAT SHOCK PROTEIN-RELATED"/>
    <property type="match status" value="1"/>
</dbReference>
<evidence type="ECO:0000256" key="4">
    <source>
        <dbReference type="ARBA" id="ARBA00022989"/>
    </source>
</evidence>
<dbReference type="AlphaFoldDB" id="A0AAD5S6T7"/>
<keyword evidence="4 6" id="KW-1133">Transmembrane helix</keyword>
<evidence type="ECO:0000256" key="6">
    <source>
        <dbReference type="SAM" id="Phobius"/>
    </source>
</evidence>
<dbReference type="Gene3D" id="1.20.1070.10">
    <property type="entry name" value="Rhodopsin 7-helix transmembrane proteins"/>
    <property type="match status" value="1"/>
</dbReference>
<proteinExistence type="inferred from homology"/>
<keyword evidence="8" id="KW-1185">Reference proteome</keyword>
<comment type="similarity">
    <text evidence="2">Belongs to the archaeal/bacterial/fungal opsin family.</text>
</comment>
<organism evidence="7 8">
    <name type="scientific">Rhizophlyctis rosea</name>
    <dbReference type="NCBI Taxonomy" id="64517"/>
    <lineage>
        <taxon>Eukaryota</taxon>
        <taxon>Fungi</taxon>
        <taxon>Fungi incertae sedis</taxon>
        <taxon>Chytridiomycota</taxon>
        <taxon>Chytridiomycota incertae sedis</taxon>
        <taxon>Chytridiomycetes</taxon>
        <taxon>Rhizophlyctidales</taxon>
        <taxon>Rhizophlyctidaceae</taxon>
        <taxon>Rhizophlyctis</taxon>
    </lineage>
</organism>
<dbReference type="SUPFAM" id="SSF81321">
    <property type="entry name" value="Family A G protein-coupled receptor-like"/>
    <property type="match status" value="1"/>
</dbReference>
<feature type="transmembrane region" description="Helical" evidence="6">
    <location>
        <begin position="154"/>
        <end position="172"/>
    </location>
</feature>
<dbReference type="EMBL" id="JADGJD010000889">
    <property type="protein sequence ID" value="KAJ3047854.1"/>
    <property type="molecule type" value="Genomic_DNA"/>
</dbReference>
<gene>
    <name evidence="7" type="ORF">HK097_011101</name>
</gene>
<evidence type="ECO:0000313" key="7">
    <source>
        <dbReference type="EMBL" id="KAJ3047854.1"/>
    </source>
</evidence>
<feature type="transmembrane region" description="Helical" evidence="6">
    <location>
        <begin position="28"/>
        <end position="49"/>
    </location>
</feature>
<evidence type="ECO:0000256" key="5">
    <source>
        <dbReference type="ARBA" id="ARBA00023136"/>
    </source>
</evidence>